<dbReference type="STRING" id="113562.SAMN04489716_2294"/>
<evidence type="ECO:0000256" key="1">
    <source>
        <dbReference type="SAM" id="SignalP"/>
    </source>
</evidence>
<dbReference type="AlphaFoldDB" id="A0A1H1X0V6"/>
<keyword evidence="3" id="KW-1185">Reference proteome</keyword>
<feature type="signal peptide" evidence="1">
    <location>
        <begin position="1"/>
        <end position="20"/>
    </location>
</feature>
<evidence type="ECO:0000313" key="3">
    <source>
        <dbReference type="Proteomes" id="UP000198688"/>
    </source>
</evidence>
<organism evidence="2 3">
    <name type="scientific">Actinoplanes derwentensis</name>
    <dbReference type="NCBI Taxonomy" id="113562"/>
    <lineage>
        <taxon>Bacteria</taxon>
        <taxon>Bacillati</taxon>
        <taxon>Actinomycetota</taxon>
        <taxon>Actinomycetes</taxon>
        <taxon>Micromonosporales</taxon>
        <taxon>Micromonosporaceae</taxon>
        <taxon>Actinoplanes</taxon>
    </lineage>
</organism>
<dbReference type="EMBL" id="LT629758">
    <property type="protein sequence ID" value="SDT02690.1"/>
    <property type="molecule type" value="Genomic_DNA"/>
</dbReference>
<sequence length="176" mass="18826">MHLMTTLLLSLTATWTPVTAPARLTLAADAVGRVAVGGPAATMRAEVTAVFGRPTRVRKMTPCELAGPTDIRQRAFVWKNLTVTVASKAGAPETVAAWSVVPGRLSARLDMPYRVGTATSVRRALTMIPRATGDYDEVFGFFGIRTPAAPDLLWTGTERDGSGLVTRIDSHPAFCE</sequence>
<protein>
    <submittedName>
        <fullName evidence="2">Uncharacterized protein</fullName>
    </submittedName>
</protein>
<gene>
    <name evidence="2" type="ORF">SAMN04489716_2294</name>
</gene>
<reference evidence="2 3" key="1">
    <citation type="submission" date="2016-10" db="EMBL/GenBank/DDBJ databases">
        <authorList>
            <person name="de Groot N.N."/>
        </authorList>
    </citation>
    <scope>NUCLEOTIDE SEQUENCE [LARGE SCALE GENOMIC DNA]</scope>
    <source>
        <strain evidence="2 3">DSM 43941</strain>
    </source>
</reference>
<dbReference type="Proteomes" id="UP000198688">
    <property type="component" value="Chromosome I"/>
</dbReference>
<feature type="chain" id="PRO_5039076221" evidence="1">
    <location>
        <begin position="21"/>
        <end position="176"/>
    </location>
</feature>
<proteinExistence type="predicted"/>
<keyword evidence="1" id="KW-0732">Signal</keyword>
<name>A0A1H1X0V6_9ACTN</name>
<evidence type="ECO:0000313" key="2">
    <source>
        <dbReference type="EMBL" id="SDT02690.1"/>
    </source>
</evidence>
<accession>A0A1H1X0V6</accession>